<proteinExistence type="predicted"/>
<dbReference type="PANTHER" id="PTHR40048">
    <property type="entry name" value="RHAMNOSYL O-METHYLTRANSFERASE"/>
    <property type="match status" value="1"/>
</dbReference>
<dbReference type="PATRIC" id="fig|291169.3.peg.2211"/>
<dbReference type="SUPFAM" id="SSF53335">
    <property type="entry name" value="S-adenosyl-L-methionine-dependent methyltransferases"/>
    <property type="match status" value="1"/>
</dbReference>
<evidence type="ECO:0000313" key="4">
    <source>
        <dbReference type="Proteomes" id="UP000094379"/>
    </source>
</evidence>
<dbReference type="GO" id="GO:0008168">
    <property type="term" value="F:methyltransferase activity"/>
    <property type="evidence" value="ECO:0007669"/>
    <property type="project" value="UniProtKB-KW"/>
</dbReference>
<reference evidence="3 4" key="1">
    <citation type="submission" date="2016-07" db="EMBL/GenBank/DDBJ databases">
        <title>Draft Genome Sequence of Methylophaga muralis Bur 1.</title>
        <authorList>
            <person name="Vasilenko O.V."/>
            <person name="Doronina N.V."/>
            <person name="Shmareva M.N."/>
            <person name="Tarlachkov S.V."/>
            <person name="Mustakhimov I."/>
            <person name="Trotsenko Y.A."/>
        </authorList>
    </citation>
    <scope>NUCLEOTIDE SEQUENCE [LARGE SCALE GENOMIC DNA]</scope>
    <source>
        <strain evidence="3 4">Bur 1</strain>
    </source>
</reference>
<keyword evidence="4" id="KW-1185">Reference proteome</keyword>
<name>A0A1E3GR34_9GAMM</name>
<protein>
    <submittedName>
        <fullName evidence="3">Rhamnosyl O-methyltransferase</fullName>
        <ecNumber evidence="3">2.1.1.-</ecNumber>
    </submittedName>
</protein>
<dbReference type="RefSeq" id="WP_069296604.1">
    <property type="nucleotide sequence ID" value="NZ_MCRI01000029.1"/>
</dbReference>
<sequence length="264" mass="29432">MEKTPLEQFKQDITDRVSQYPQNQPLQSASQEFFNQIGIGKADYVYNFTWLGVPIIQIPQDLYALQEMIWKAKPDLIIEAGIAWGGTLIHSASMLAILEACDEIDKGHVLGIDVEIRPHNKAALANHPLSKKITMLEGSSIDDSIISQVKEFAKGYKRIMVCLDSNHTHEHVLAELEAYAPLVSQGSYCMVGDTVIEDAPDDMTSKRPWGKGNNPKTAVWAYLAKLENESVNAADGSRLLFEMDKELENKLVLTGSPDGYLLRK</sequence>
<accession>A0A1E3GR34</accession>
<keyword evidence="1 3" id="KW-0489">Methyltransferase</keyword>
<dbReference type="Gene3D" id="3.40.50.150">
    <property type="entry name" value="Vaccinia Virus protein VP39"/>
    <property type="match status" value="1"/>
</dbReference>
<dbReference type="GO" id="GO:0005886">
    <property type="term" value="C:plasma membrane"/>
    <property type="evidence" value="ECO:0007669"/>
    <property type="project" value="TreeGrafter"/>
</dbReference>
<dbReference type="Pfam" id="PF04989">
    <property type="entry name" value="RMNT_CmcI"/>
    <property type="match status" value="1"/>
</dbReference>
<dbReference type="PANTHER" id="PTHR40048:SF1">
    <property type="entry name" value="RHAMNOSYL O-METHYLTRANSFERASE"/>
    <property type="match status" value="1"/>
</dbReference>
<organism evidence="3 4">
    <name type="scientific">Methylophaga muralis</name>
    <dbReference type="NCBI Taxonomy" id="291169"/>
    <lineage>
        <taxon>Bacteria</taxon>
        <taxon>Pseudomonadati</taxon>
        <taxon>Pseudomonadota</taxon>
        <taxon>Gammaproteobacteria</taxon>
        <taxon>Thiotrichales</taxon>
        <taxon>Piscirickettsiaceae</taxon>
        <taxon>Methylophaga</taxon>
    </lineage>
</organism>
<gene>
    <name evidence="3" type="ORF">A9E74_02201</name>
</gene>
<dbReference type="Proteomes" id="UP000094379">
    <property type="component" value="Unassembled WGS sequence"/>
</dbReference>
<dbReference type="EMBL" id="MCRI01000029">
    <property type="protein sequence ID" value="ODN66036.1"/>
    <property type="molecule type" value="Genomic_DNA"/>
</dbReference>
<dbReference type="EC" id="2.1.1.-" evidence="3"/>
<dbReference type="InterPro" id="IPR029063">
    <property type="entry name" value="SAM-dependent_MTases_sf"/>
</dbReference>
<dbReference type="GO" id="GO:0032259">
    <property type="term" value="P:methylation"/>
    <property type="evidence" value="ECO:0007669"/>
    <property type="project" value="UniProtKB-KW"/>
</dbReference>
<evidence type="ECO:0000256" key="1">
    <source>
        <dbReference type="ARBA" id="ARBA00022603"/>
    </source>
</evidence>
<dbReference type="GO" id="GO:0071770">
    <property type="term" value="P:DIM/DIP cell wall layer assembly"/>
    <property type="evidence" value="ECO:0007669"/>
    <property type="project" value="TreeGrafter"/>
</dbReference>
<keyword evidence="2 3" id="KW-0808">Transferase</keyword>
<evidence type="ECO:0000256" key="2">
    <source>
        <dbReference type="ARBA" id="ARBA00022679"/>
    </source>
</evidence>
<evidence type="ECO:0000313" key="3">
    <source>
        <dbReference type="EMBL" id="ODN66036.1"/>
    </source>
</evidence>
<dbReference type="AlphaFoldDB" id="A0A1E3GR34"/>
<dbReference type="InterPro" id="IPR007072">
    <property type="entry name" value="RNMT_CmcI"/>
</dbReference>
<dbReference type="STRING" id="291169.A9E74_02201"/>
<dbReference type="GO" id="GO:0008610">
    <property type="term" value="P:lipid biosynthetic process"/>
    <property type="evidence" value="ECO:0007669"/>
    <property type="project" value="InterPro"/>
</dbReference>
<comment type="caution">
    <text evidence="3">The sequence shown here is derived from an EMBL/GenBank/DDBJ whole genome shotgun (WGS) entry which is preliminary data.</text>
</comment>